<dbReference type="InterPro" id="IPR005263">
    <property type="entry name" value="DapA"/>
</dbReference>
<dbReference type="GO" id="GO:0019877">
    <property type="term" value="P:diaminopimelate biosynthetic process"/>
    <property type="evidence" value="ECO:0007669"/>
    <property type="project" value="UniProtKB-UniRule"/>
</dbReference>
<keyword evidence="5 12" id="KW-0963">Cytoplasm</keyword>
<dbReference type="SUPFAM" id="SSF51569">
    <property type="entry name" value="Aldolase"/>
    <property type="match status" value="1"/>
</dbReference>
<dbReference type="KEGG" id="crw:CROST_000040"/>
<sequence length="288" mass="32555">MKLEGVLVPLVTPFKDGKVDLVSYEKLIKTYSEKGVAGFMPLATTGETPTLSDYEYESILDKTLEANKLNLPIYVGFGGNNTEKMTKDIKKLEKYNIQGILSVCPYYNRPDQRGIYEHFKRISESTSLDIVLYNIPYRTGRNIENDTIRKLSELKNIVGIKDACGDFNQTTELLLNRPEDFSILTGEDAFFYSTLMLGGDGGIMASAHLNTEKYVEVYNKAKQNDHEGAFKLWKEVVDIIPMLFKEPNPSPIKYCLHKLGVIKSDDVRLPLVSISKELSITLDKFISL</sequence>
<dbReference type="Pfam" id="PF00701">
    <property type="entry name" value="DHDPS"/>
    <property type="match status" value="1"/>
</dbReference>
<evidence type="ECO:0000256" key="2">
    <source>
        <dbReference type="ARBA" id="ARBA00005120"/>
    </source>
</evidence>
<reference evidence="14 15" key="1">
    <citation type="submission" date="2022-04" db="EMBL/GenBank/DDBJ databases">
        <title>Genome sequence of C. roseum typestrain.</title>
        <authorList>
            <person name="Poehlein A."/>
            <person name="Schoch T."/>
            <person name="Duerre P."/>
            <person name="Daniel R."/>
        </authorList>
    </citation>
    <scope>NUCLEOTIDE SEQUENCE [LARGE SCALE GENOMIC DNA]</scope>
    <source>
        <strain evidence="14 15">DSM 7320</strain>
    </source>
</reference>
<comment type="subcellular location">
    <subcellularLocation>
        <location evidence="12">Cytoplasm</location>
    </subcellularLocation>
</comment>
<evidence type="ECO:0000256" key="6">
    <source>
        <dbReference type="ARBA" id="ARBA00022605"/>
    </source>
</evidence>
<feature type="site" description="Part of a proton relay during catalysis" evidence="12">
    <location>
        <position position="107"/>
    </location>
</feature>
<accession>A0A1S8L621</accession>
<comment type="catalytic activity">
    <reaction evidence="11 12">
        <text>L-aspartate 4-semialdehyde + pyruvate = (2S,4S)-4-hydroxy-2,3,4,5-tetrahydrodipicolinate + H2O + H(+)</text>
        <dbReference type="Rhea" id="RHEA:34171"/>
        <dbReference type="ChEBI" id="CHEBI:15361"/>
        <dbReference type="ChEBI" id="CHEBI:15377"/>
        <dbReference type="ChEBI" id="CHEBI:15378"/>
        <dbReference type="ChEBI" id="CHEBI:67139"/>
        <dbReference type="ChEBI" id="CHEBI:537519"/>
        <dbReference type="EC" id="4.3.3.7"/>
    </reaction>
</comment>
<dbReference type="GO" id="GO:0008840">
    <property type="term" value="F:4-hydroxy-tetrahydrodipicolinate synthase activity"/>
    <property type="evidence" value="ECO:0007669"/>
    <property type="project" value="UniProtKB-UniRule"/>
</dbReference>
<keyword evidence="6 12" id="KW-0028">Amino-acid biosynthesis</keyword>
<dbReference type="PIRSF" id="PIRSF001365">
    <property type="entry name" value="DHDPS"/>
    <property type="match status" value="1"/>
</dbReference>
<keyword evidence="10 12" id="KW-0704">Schiff base</keyword>
<name>A0A1S8L621_9CLOT</name>
<evidence type="ECO:0000256" key="8">
    <source>
        <dbReference type="ARBA" id="ARBA00023154"/>
    </source>
</evidence>
<feature type="binding site" evidence="12">
    <location>
        <position position="45"/>
    </location>
    <ligand>
        <name>pyruvate</name>
        <dbReference type="ChEBI" id="CHEBI:15361"/>
    </ligand>
</feature>
<keyword evidence="7 12" id="KW-0220">Diaminopimelate biosynthesis</keyword>
<evidence type="ECO:0000256" key="12">
    <source>
        <dbReference type="HAMAP-Rule" id="MF_00418"/>
    </source>
</evidence>
<dbReference type="Gene3D" id="3.20.20.70">
    <property type="entry name" value="Aldolase class I"/>
    <property type="match status" value="1"/>
</dbReference>
<dbReference type="EC" id="4.3.3.7" evidence="4 12"/>
<dbReference type="NCBIfam" id="TIGR00674">
    <property type="entry name" value="dapA"/>
    <property type="match status" value="1"/>
</dbReference>
<feature type="active site" description="Schiff-base intermediate with substrate" evidence="12">
    <location>
        <position position="161"/>
    </location>
</feature>
<dbReference type="SMART" id="SM01130">
    <property type="entry name" value="DHDPS"/>
    <property type="match status" value="1"/>
</dbReference>
<keyword evidence="15" id="KW-1185">Reference proteome</keyword>
<proteinExistence type="inferred from homology"/>
<evidence type="ECO:0000256" key="5">
    <source>
        <dbReference type="ARBA" id="ARBA00022490"/>
    </source>
</evidence>
<evidence type="ECO:0000256" key="9">
    <source>
        <dbReference type="ARBA" id="ARBA00023239"/>
    </source>
</evidence>
<evidence type="ECO:0000256" key="1">
    <source>
        <dbReference type="ARBA" id="ARBA00003294"/>
    </source>
</evidence>
<keyword evidence="9 12" id="KW-0456">Lyase</keyword>
<evidence type="ECO:0000256" key="7">
    <source>
        <dbReference type="ARBA" id="ARBA00022915"/>
    </source>
</evidence>
<evidence type="ECO:0000256" key="4">
    <source>
        <dbReference type="ARBA" id="ARBA00012086"/>
    </source>
</evidence>
<dbReference type="CDD" id="cd00950">
    <property type="entry name" value="DHDPS"/>
    <property type="match status" value="1"/>
</dbReference>
<gene>
    <name evidence="14" type="primary">dapA_1</name>
    <name evidence="12" type="synonym">dapA</name>
    <name evidence="14" type="ORF">CROST_000040</name>
</gene>
<dbReference type="PANTHER" id="PTHR12128:SF66">
    <property type="entry name" value="4-HYDROXY-2-OXOGLUTARATE ALDOLASE, MITOCHONDRIAL"/>
    <property type="match status" value="1"/>
</dbReference>
<dbReference type="PRINTS" id="PR00146">
    <property type="entry name" value="DHPICSNTHASE"/>
</dbReference>
<evidence type="ECO:0000313" key="15">
    <source>
        <dbReference type="Proteomes" id="UP000190951"/>
    </source>
</evidence>
<protein>
    <recommendedName>
        <fullName evidence="4 12">4-hydroxy-tetrahydrodipicolinate synthase</fullName>
        <shortName evidence="12">HTPA synthase</shortName>
        <ecNumber evidence="4 12">4.3.3.7</ecNumber>
    </recommendedName>
</protein>
<evidence type="ECO:0000256" key="10">
    <source>
        <dbReference type="ARBA" id="ARBA00023270"/>
    </source>
</evidence>
<comment type="pathway">
    <text evidence="2 12">Amino-acid biosynthesis; L-lysine biosynthesis via DAP pathway; (S)-tetrahydrodipicolinate from L-aspartate: step 3/4.</text>
</comment>
<comment type="subunit">
    <text evidence="12">Homotetramer; dimer of dimers.</text>
</comment>
<dbReference type="Proteomes" id="UP000190951">
    <property type="component" value="Chromosome"/>
</dbReference>
<feature type="site" description="Part of a proton relay during catalysis" evidence="12">
    <location>
        <position position="44"/>
    </location>
</feature>
<organism evidence="14 15">
    <name type="scientific">Clostridium felsineum</name>
    <dbReference type="NCBI Taxonomy" id="36839"/>
    <lineage>
        <taxon>Bacteria</taxon>
        <taxon>Bacillati</taxon>
        <taxon>Bacillota</taxon>
        <taxon>Clostridia</taxon>
        <taxon>Eubacteriales</taxon>
        <taxon>Clostridiaceae</taxon>
        <taxon>Clostridium</taxon>
    </lineage>
</organism>
<dbReference type="InterPro" id="IPR002220">
    <property type="entry name" value="DapA-like"/>
</dbReference>
<dbReference type="GO" id="GO:0005737">
    <property type="term" value="C:cytoplasm"/>
    <property type="evidence" value="ECO:0007669"/>
    <property type="project" value="UniProtKB-SubCell"/>
</dbReference>
<comment type="similarity">
    <text evidence="3 12 13">Belongs to the DapA family.</text>
</comment>
<evidence type="ECO:0000256" key="11">
    <source>
        <dbReference type="ARBA" id="ARBA00047836"/>
    </source>
</evidence>
<comment type="caution">
    <text evidence="12">Was originally thought to be a dihydrodipicolinate synthase (DHDPS), catalyzing the condensation of (S)-aspartate-beta-semialdehyde [(S)-ASA] and pyruvate to dihydrodipicolinate (DHDP). However, it was shown in E.coli that the product of the enzymatic reaction is not dihydrodipicolinate but in fact (4S)-4-hydroxy-2,3,4,5-tetrahydro-(2S)-dipicolinic acid (HTPA), and that the consecutive dehydration reaction leading to DHDP is not spontaneous but catalyzed by DapB.</text>
</comment>
<feature type="active site" description="Proton donor/acceptor" evidence="12">
    <location>
        <position position="133"/>
    </location>
</feature>
<evidence type="ECO:0000313" key="14">
    <source>
        <dbReference type="EMBL" id="URZ09333.1"/>
    </source>
</evidence>
<feature type="binding site" evidence="12">
    <location>
        <position position="203"/>
    </location>
    <ligand>
        <name>pyruvate</name>
        <dbReference type="ChEBI" id="CHEBI:15361"/>
    </ligand>
</feature>
<dbReference type="STRING" id="84029.CROST_22060"/>
<dbReference type="GO" id="GO:0009089">
    <property type="term" value="P:lysine biosynthetic process via diaminopimelate"/>
    <property type="evidence" value="ECO:0007669"/>
    <property type="project" value="UniProtKB-UniRule"/>
</dbReference>
<evidence type="ECO:0000256" key="3">
    <source>
        <dbReference type="ARBA" id="ARBA00007592"/>
    </source>
</evidence>
<dbReference type="InterPro" id="IPR013785">
    <property type="entry name" value="Aldolase_TIM"/>
</dbReference>
<dbReference type="PANTHER" id="PTHR12128">
    <property type="entry name" value="DIHYDRODIPICOLINATE SYNTHASE"/>
    <property type="match status" value="1"/>
</dbReference>
<evidence type="ECO:0000256" key="13">
    <source>
        <dbReference type="PIRNR" id="PIRNR001365"/>
    </source>
</evidence>
<dbReference type="RefSeq" id="WP_077836230.1">
    <property type="nucleotide sequence ID" value="NZ_CP096983.1"/>
</dbReference>
<dbReference type="InterPro" id="IPR020625">
    <property type="entry name" value="Schiff_base-form_aldolases_AS"/>
</dbReference>
<dbReference type="PROSITE" id="PS00666">
    <property type="entry name" value="DHDPS_2"/>
    <property type="match status" value="1"/>
</dbReference>
<dbReference type="HAMAP" id="MF_00418">
    <property type="entry name" value="DapA"/>
    <property type="match status" value="1"/>
</dbReference>
<dbReference type="AlphaFoldDB" id="A0A1S8L621"/>
<comment type="function">
    <text evidence="1 12">Catalyzes the condensation of (S)-aspartate-beta-semialdehyde [(S)-ASA] and pyruvate to 4-hydroxy-tetrahydrodipicolinate (HTPA).</text>
</comment>
<keyword evidence="8 12" id="KW-0457">Lysine biosynthesis</keyword>
<dbReference type="EMBL" id="CP096983">
    <property type="protein sequence ID" value="URZ09333.1"/>
    <property type="molecule type" value="Genomic_DNA"/>
</dbReference>